<dbReference type="OrthoDB" id="7474882at2"/>
<protein>
    <submittedName>
        <fullName evidence="2">Uncharacterized protein</fullName>
    </submittedName>
</protein>
<keyword evidence="3" id="KW-1185">Reference proteome</keyword>
<dbReference type="Proteomes" id="UP000238220">
    <property type="component" value="Unassembled WGS sequence"/>
</dbReference>
<organism evidence="2 3">
    <name type="scientific">Solimonas fluminis</name>
    <dbReference type="NCBI Taxonomy" id="2086571"/>
    <lineage>
        <taxon>Bacteria</taxon>
        <taxon>Pseudomonadati</taxon>
        <taxon>Pseudomonadota</taxon>
        <taxon>Gammaproteobacteria</taxon>
        <taxon>Nevskiales</taxon>
        <taxon>Nevskiaceae</taxon>
        <taxon>Solimonas</taxon>
    </lineage>
</organism>
<feature type="transmembrane region" description="Helical" evidence="1">
    <location>
        <begin position="48"/>
        <end position="68"/>
    </location>
</feature>
<evidence type="ECO:0000313" key="3">
    <source>
        <dbReference type="Proteomes" id="UP000238220"/>
    </source>
</evidence>
<keyword evidence="1" id="KW-0472">Membrane</keyword>
<proteinExistence type="predicted"/>
<dbReference type="EMBL" id="PSNW01000010">
    <property type="protein sequence ID" value="PPE72688.1"/>
    <property type="molecule type" value="Genomic_DNA"/>
</dbReference>
<feature type="transmembrane region" description="Helical" evidence="1">
    <location>
        <begin position="75"/>
        <end position="95"/>
    </location>
</feature>
<keyword evidence="1" id="KW-0812">Transmembrane</keyword>
<keyword evidence="1" id="KW-1133">Transmembrane helix</keyword>
<dbReference type="RefSeq" id="WP_104231498.1">
    <property type="nucleotide sequence ID" value="NZ_PSNW01000010.1"/>
</dbReference>
<feature type="transmembrane region" description="Helical" evidence="1">
    <location>
        <begin position="12"/>
        <end position="36"/>
    </location>
</feature>
<comment type="caution">
    <text evidence="2">The sequence shown here is derived from an EMBL/GenBank/DDBJ whole genome shotgun (WGS) entry which is preliminary data.</text>
</comment>
<name>A0A2S5TCY0_9GAMM</name>
<gene>
    <name evidence="2" type="ORF">C3942_16690</name>
</gene>
<accession>A0A2S5TCY0</accession>
<dbReference type="AlphaFoldDB" id="A0A2S5TCY0"/>
<evidence type="ECO:0000256" key="1">
    <source>
        <dbReference type="SAM" id="Phobius"/>
    </source>
</evidence>
<reference evidence="2 3" key="1">
    <citation type="submission" date="2018-02" db="EMBL/GenBank/DDBJ databases">
        <title>Genome sequencing of Solimonas sp. HR-BB.</title>
        <authorList>
            <person name="Lee Y."/>
            <person name="Jeon C.O."/>
        </authorList>
    </citation>
    <scope>NUCLEOTIDE SEQUENCE [LARGE SCALE GENOMIC DNA]</scope>
    <source>
        <strain evidence="2 3">HR-BB</strain>
    </source>
</reference>
<evidence type="ECO:0000313" key="2">
    <source>
        <dbReference type="EMBL" id="PPE72688.1"/>
    </source>
</evidence>
<sequence length="109" mass="11585">MSVSDPAVRRRFWSRFALAGPVVFLCAALVMCGGALWLPKGAAQIDNLVMPIVLFPAIWAGLFFYAYLDRSLARAWAVIGGLSLVHLAVIGLYVMQTMQAAKAAGAGAS</sequence>